<gene>
    <name evidence="1" type="ORF">QNM18_02920</name>
</gene>
<reference evidence="1 2" key="1">
    <citation type="submission" date="2023-05" db="EMBL/GenBank/DDBJ databases">
        <title>Pseudoalteromonas ardens sp. nov., Pseudoalteromonas obscura sp. nov., and Pseudoalteromonas umbrosa sp. nov., isolated from the coral Montipora capitata.</title>
        <authorList>
            <person name="Thomas E.M."/>
            <person name="Smith E.M."/>
            <person name="Papke E."/>
            <person name="Shlafstein M.D."/>
            <person name="Oline D.K."/>
            <person name="Videau P."/>
            <person name="Saw J.H."/>
            <person name="Strangman W.K."/>
            <person name="Ushijima B."/>
        </authorList>
    </citation>
    <scope>NUCLEOTIDE SEQUENCE [LARGE SCALE GENOMIC DNA]</scope>
    <source>
        <strain evidence="1 2">P94</strain>
    </source>
</reference>
<protein>
    <submittedName>
        <fullName evidence="1">Uncharacterized protein</fullName>
    </submittedName>
</protein>
<comment type="caution">
    <text evidence="1">The sequence shown here is derived from an EMBL/GenBank/DDBJ whole genome shotgun (WGS) entry which is preliminary data.</text>
</comment>
<accession>A0ABT7EFH4</accession>
<proteinExistence type="predicted"/>
<dbReference type="EMBL" id="JASJUT010000001">
    <property type="protein sequence ID" value="MDK2594020.1"/>
    <property type="molecule type" value="Genomic_DNA"/>
</dbReference>
<organism evidence="1 2">
    <name type="scientific">Pseudoalteromonas obscura</name>
    <dbReference type="NCBI Taxonomy" id="3048491"/>
    <lineage>
        <taxon>Bacteria</taxon>
        <taxon>Pseudomonadati</taxon>
        <taxon>Pseudomonadota</taxon>
        <taxon>Gammaproteobacteria</taxon>
        <taxon>Alteromonadales</taxon>
        <taxon>Pseudoalteromonadaceae</taxon>
        <taxon>Pseudoalteromonas</taxon>
    </lineage>
</organism>
<sequence>MGLNISVAIVIALAIVGAWCVEISHDQAHSVKFTETIRAYNDWECAYQNQYGCSVVLEDAAGTEHNVRRRQYSKDFMAVKVEQAGISGWVFAGNGVHVSSKSSP</sequence>
<evidence type="ECO:0000313" key="2">
    <source>
        <dbReference type="Proteomes" id="UP001231915"/>
    </source>
</evidence>
<name>A0ABT7EFH4_9GAMM</name>
<keyword evidence="2" id="KW-1185">Reference proteome</keyword>
<dbReference type="Proteomes" id="UP001231915">
    <property type="component" value="Unassembled WGS sequence"/>
</dbReference>
<dbReference type="RefSeq" id="WP_284136275.1">
    <property type="nucleotide sequence ID" value="NZ_JASJUT010000001.1"/>
</dbReference>
<evidence type="ECO:0000313" key="1">
    <source>
        <dbReference type="EMBL" id="MDK2594020.1"/>
    </source>
</evidence>